<keyword evidence="1" id="KW-0812">Transmembrane</keyword>
<proteinExistence type="predicted"/>
<keyword evidence="1" id="KW-0472">Membrane</keyword>
<evidence type="ECO:0000313" key="2">
    <source>
        <dbReference type="EMBL" id="KXK08942.1"/>
    </source>
</evidence>
<dbReference type="STRING" id="1617427.UZ20_WS6002000654"/>
<dbReference type="EMBL" id="JYPD01000021">
    <property type="protein sequence ID" value="KXK08942.1"/>
    <property type="molecule type" value="Genomic_DNA"/>
</dbReference>
<sequence>MNLSKTDKNFLLIFFWILSVVIAFLLGAVLVFASNRLGLELPSIIPQQNCNYNGATYKNGESFLDSDGCNTCSCMNGEVACTLMYCFDDFPDNTLENPESSD</sequence>
<dbReference type="Pfam" id="PF23334">
    <property type="entry name" value="VWC2L_2nd"/>
    <property type="match status" value="1"/>
</dbReference>
<reference evidence="2 3" key="1">
    <citation type="submission" date="2015-02" db="EMBL/GenBank/DDBJ databases">
        <title>Improved understanding of the partial-nitritation anammox process through 23 genomes representing the majority of the microbial community.</title>
        <authorList>
            <person name="Speth D.R."/>
            <person name="In T Zandt M."/>
            <person name="Guerrero Cruz S."/>
            <person name="Jetten M.S."/>
            <person name="Dutilh B.E."/>
        </authorList>
    </citation>
    <scope>NUCLEOTIDE SEQUENCE [LARGE SCALE GENOMIC DNA]</scope>
    <source>
        <strain evidence="2">OLB21</strain>
    </source>
</reference>
<keyword evidence="1" id="KW-1133">Transmembrane helix</keyword>
<accession>A0A136KHR0</accession>
<dbReference type="AlphaFoldDB" id="A0A136KHR0"/>
<dbReference type="GO" id="GO:0030414">
    <property type="term" value="F:peptidase inhibitor activity"/>
    <property type="evidence" value="ECO:0007669"/>
    <property type="project" value="InterPro"/>
</dbReference>
<name>A0A136KHR0_9BACT</name>
<organism evidence="2 3">
    <name type="scientific">candidate division WS6 bacterium OLB21</name>
    <dbReference type="NCBI Taxonomy" id="1617427"/>
    <lineage>
        <taxon>Bacteria</taxon>
        <taxon>Candidatus Dojkabacteria</taxon>
    </lineage>
</organism>
<protein>
    <submittedName>
        <fullName evidence="2">Pacifastin inhibitor (LCMII)</fullName>
    </submittedName>
</protein>
<feature type="transmembrane region" description="Helical" evidence="1">
    <location>
        <begin position="12"/>
        <end position="33"/>
    </location>
</feature>
<evidence type="ECO:0000313" key="3">
    <source>
        <dbReference type="Proteomes" id="UP000070449"/>
    </source>
</evidence>
<dbReference type="Gene3D" id="2.10.70.10">
    <property type="entry name" value="Complement Module, domain 1"/>
    <property type="match status" value="1"/>
</dbReference>
<gene>
    <name evidence="2" type="ORF">UZ20_WS6002000654</name>
</gene>
<dbReference type="Proteomes" id="UP000070449">
    <property type="component" value="Unassembled WGS sequence"/>
</dbReference>
<dbReference type="SUPFAM" id="SSF57603">
    <property type="entry name" value="FnI-like domain"/>
    <property type="match status" value="1"/>
</dbReference>
<evidence type="ECO:0000256" key="1">
    <source>
        <dbReference type="SAM" id="Phobius"/>
    </source>
</evidence>
<comment type="caution">
    <text evidence="2">The sequence shown here is derived from an EMBL/GenBank/DDBJ whole genome shotgun (WGS) entry which is preliminary data.</text>
</comment>